<proteinExistence type="predicted"/>
<comment type="caution">
    <text evidence="1">The sequence shown here is derived from an EMBL/GenBank/DDBJ whole genome shotgun (WGS) entry which is preliminary data.</text>
</comment>
<dbReference type="AlphaFoldDB" id="A0A5M8P0B8"/>
<reference evidence="1 2" key="1">
    <citation type="submission" date="2019-03" db="EMBL/GenBank/DDBJ databases">
        <title>Single cell metagenomics reveals metabolic interactions within the superorganism composed of flagellate Streblomastix strix and complex community of Bacteroidetes bacteria on its surface.</title>
        <authorList>
            <person name="Treitli S.C."/>
            <person name="Kolisko M."/>
            <person name="Husnik F."/>
            <person name="Keeling P."/>
            <person name="Hampl V."/>
        </authorList>
    </citation>
    <scope>NUCLEOTIDE SEQUENCE [LARGE SCALE GENOMIC DNA]</scope>
    <source>
        <strain evidence="1">St1</strain>
    </source>
</reference>
<evidence type="ECO:0000313" key="1">
    <source>
        <dbReference type="EMBL" id="KAA6301851.1"/>
    </source>
</evidence>
<name>A0A5M8P0B8_9BACT</name>
<gene>
    <name evidence="1" type="ORF">EZS26_002014</name>
</gene>
<accession>A0A5M8P0B8</accession>
<organism evidence="1 2">
    <name type="scientific">Candidatus Ordinivivax streblomastigis</name>
    <dbReference type="NCBI Taxonomy" id="2540710"/>
    <lineage>
        <taxon>Bacteria</taxon>
        <taxon>Pseudomonadati</taxon>
        <taxon>Bacteroidota</taxon>
        <taxon>Bacteroidia</taxon>
        <taxon>Bacteroidales</taxon>
        <taxon>Candidatus Ordinivivax</taxon>
    </lineage>
</organism>
<sequence>MVFELFYQDKNTVFILISRIVYHLILEQIYNIIILT</sequence>
<protein>
    <submittedName>
        <fullName evidence="1">Uncharacterized protein</fullName>
    </submittedName>
</protein>
<evidence type="ECO:0000313" key="2">
    <source>
        <dbReference type="Proteomes" id="UP000324575"/>
    </source>
</evidence>
<dbReference type="EMBL" id="SNRX01000013">
    <property type="protein sequence ID" value="KAA6301851.1"/>
    <property type="molecule type" value="Genomic_DNA"/>
</dbReference>
<dbReference type="Proteomes" id="UP000324575">
    <property type="component" value="Unassembled WGS sequence"/>
</dbReference>